<dbReference type="Gene3D" id="3.30.2110.10">
    <property type="entry name" value="CbiD-like"/>
    <property type="match status" value="1"/>
</dbReference>
<evidence type="ECO:0000256" key="2">
    <source>
        <dbReference type="ARBA" id="ARBA00022603"/>
    </source>
</evidence>
<sequence length="368" mass="39320">MHKKMKSGYTTGSCAAAGTKAAILALQGNIVNEVDLYALSGELLHIPIKNIEFTEHGAKAEVIKDGGDDPDITHGSSVFTEVVINPQGEMINFHAGLGIGTVTQPGLSVAPGQPAINPGPRKMMTNVVRELLPKNYGCDITISIPKGVELAKKTLNPILGIEGGISIIGTTGIVRPMSEEGFKNSLTPQISVAKANGFDDIVFVPGKIGENIAKSLELPQKALIQTSNFIGHMLEFAADEGIKSVLLLGHLGKLVKVSGGIFYTHSKIADARLEILASYAALLGMDKEGIEEIFKVKTTEAAMPIIEKYNLKQKGYYDLLAQRASLRSQQHVFNALNVGTVIVTLKGEILGMDDNARQIGGRLGWNLK</sequence>
<gene>
    <name evidence="5" type="primary">cbiD</name>
    <name evidence="6" type="ORF">SAMEA4364220_01614</name>
</gene>
<evidence type="ECO:0000313" key="6">
    <source>
        <dbReference type="EMBL" id="SNV02494.1"/>
    </source>
</evidence>
<dbReference type="GO" id="GO:0043780">
    <property type="term" value="F:cobalt-precorrin-5B C1-methyltransferase activity"/>
    <property type="evidence" value="ECO:0007669"/>
    <property type="project" value="RHEA"/>
</dbReference>
<proteinExistence type="inferred from homology"/>
<dbReference type="SUPFAM" id="SSF111342">
    <property type="entry name" value="CbiD-like"/>
    <property type="match status" value="1"/>
</dbReference>
<dbReference type="GeneID" id="78507610"/>
<dbReference type="GO" id="GO:0019251">
    <property type="term" value="P:anaerobic cobalamin biosynthetic process"/>
    <property type="evidence" value="ECO:0007669"/>
    <property type="project" value="UniProtKB-UniRule"/>
</dbReference>
<evidence type="ECO:0000256" key="5">
    <source>
        <dbReference type="HAMAP-Rule" id="MF_00787"/>
    </source>
</evidence>
<dbReference type="PANTHER" id="PTHR35863:SF1">
    <property type="entry name" value="COBALT-PRECORRIN-5B C(1)-METHYLTRANSFERASE"/>
    <property type="match status" value="1"/>
</dbReference>
<keyword evidence="1 5" id="KW-0169">Cobalamin biosynthesis</keyword>
<dbReference type="GO" id="GO:0032259">
    <property type="term" value="P:methylation"/>
    <property type="evidence" value="ECO:0007669"/>
    <property type="project" value="UniProtKB-KW"/>
</dbReference>
<keyword evidence="2 5" id="KW-0489">Methyltransferase</keyword>
<dbReference type="PANTHER" id="PTHR35863">
    <property type="entry name" value="COBALT-PRECORRIN-5B C(1)-METHYLTRANSFERASE"/>
    <property type="match status" value="1"/>
</dbReference>
<dbReference type="Proteomes" id="UP000215383">
    <property type="component" value="Chromosome 1"/>
</dbReference>
<keyword evidence="4 5" id="KW-0949">S-adenosyl-L-methionine</keyword>
<accession>A0A239U073</accession>
<keyword evidence="3 5" id="KW-0808">Transferase</keyword>
<dbReference type="Pfam" id="PF01888">
    <property type="entry name" value="CbiD"/>
    <property type="match status" value="1"/>
</dbReference>
<dbReference type="eggNOG" id="COG1903">
    <property type="taxonomic scope" value="Bacteria"/>
</dbReference>
<organism evidence="6 7">
    <name type="scientific">Megamonas hypermegale</name>
    <dbReference type="NCBI Taxonomy" id="158847"/>
    <lineage>
        <taxon>Bacteria</taxon>
        <taxon>Bacillati</taxon>
        <taxon>Bacillota</taxon>
        <taxon>Negativicutes</taxon>
        <taxon>Selenomonadales</taxon>
        <taxon>Selenomonadaceae</taxon>
        <taxon>Megamonas</taxon>
    </lineage>
</organism>
<evidence type="ECO:0000256" key="4">
    <source>
        <dbReference type="ARBA" id="ARBA00022691"/>
    </source>
</evidence>
<dbReference type="NCBIfam" id="TIGR00312">
    <property type="entry name" value="cbiD"/>
    <property type="match status" value="1"/>
</dbReference>
<comment type="catalytic activity">
    <reaction evidence="5">
        <text>Co-precorrin-5B + S-adenosyl-L-methionine = Co-precorrin-6A + S-adenosyl-L-homocysteine</text>
        <dbReference type="Rhea" id="RHEA:26285"/>
        <dbReference type="ChEBI" id="CHEBI:57856"/>
        <dbReference type="ChEBI" id="CHEBI:59789"/>
        <dbReference type="ChEBI" id="CHEBI:60063"/>
        <dbReference type="ChEBI" id="CHEBI:60064"/>
        <dbReference type="EC" id="2.1.1.195"/>
    </reaction>
</comment>
<evidence type="ECO:0000256" key="3">
    <source>
        <dbReference type="ARBA" id="ARBA00022679"/>
    </source>
</evidence>
<protein>
    <recommendedName>
        <fullName evidence="5">Cobalt-precorrin-5B C(1)-methyltransferase</fullName>
        <ecNumber evidence="5">2.1.1.195</ecNumber>
    </recommendedName>
    <alternativeName>
        <fullName evidence="5">Cobalt-precorrin-6A synthase</fullName>
    </alternativeName>
</protein>
<dbReference type="AlphaFoldDB" id="A0A239U073"/>
<dbReference type="RefSeq" id="WP_027890421.1">
    <property type="nucleotide sequence ID" value="NZ_LT906446.1"/>
</dbReference>
<comment type="similarity">
    <text evidence="5">Belongs to the CbiD family.</text>
</comment>
<dbReference type="EC" id="2.1.1.195" evidence="5"/>
<name>A0A239U073_9FIRM</name>
<comment type="function">
    <text evidence="5">Catalyzes the methylation of C-1 in cobalt-precorrin-5B to form cobalt-precorrin-6A.</text>
</comment>
<keyword evidence="7" id="KW-1185">Reference proteome</keyword>
<dbReference type="InterPro" id="IPR002748">
    <property type="entry name" value="CbiD"/>
</dbReference>
<dbReference type="InterPro" id="IPR036074">
    <property type="entry name" value="CbiD_sf"/>
</dbReference>
<evidence type="ECO:0000256" key="1">
    <source>
        <dbReference type="ARBA" id="ARBA00022573"/>
    </source>
</evidence>
<dbReference type="PIRSF" id="PIRSF026782">
    <property type="entry name" value="CbiD"/>
    <property type="match status" value="1"/>
</dbReference>
<dbReference type="HAMAP" id="MF_00787">
    <property type="entry name" value="CbiD"/>
    <property type="match status" value="1"/>
</dbReference>
<reference evidence="6 7" key="1">
    <citation type="submission" date="2017-06" db="EMBL/GenBank/DDBJ databases">
        <authorList>
            <consortium name="Pathogen Informatics"/>
        </authorList>
    </citation>
    <scope>NUCLEOTIDE SEQUENCE [LARGE SCALE GENOMIC DNA]</scope>
    <source>
        <strain evidence="6 7">NCTC10570</strain>
    </source>
</reference>
<dbReference type="UniPathway" id="UPA00148">
    <property type="reaction ID" value="UER00227"/>
</dbReference>
<dbReference type="EMBL" id="LT906446">
    <property type="protein sequence ID" value="SNV02494.1"/>
    <property type="molecule type" value="Genomic_DNA"/>
</dbReference>
<evidence type="ECO:0000313" key="7">
    <source>
        <dbReference type="Proteomes" id="UP000215383"/>
    </source>
</evidence>
<comment type="pathway">
    <text evidence="5">Cofactor biosynthesis; adenosylcobalamin biosynthesis; cob(II)yrinate a,c-diamide from sirohydrochlorin (anaerobic route): step 6/10.</text>
</comment>